<protein>
    <submittedName>
        <fullName evidence="1">Uncharacterized protein</fullName>
    </submittedName>
</protein>
<accession>A0A640UVZ0</accession>
<sequence>MLCQSHYWIRKAKVQWGRRYSPDEVAENSERDRYELAREQGETWAGADVQGAPASGCMAPVIRIELRWDRLRPR</sequence>
<keyword evidence="2" id="KW-1185">Reference proteome</keyword>
<evidence type="ECO:0000313" key="1">
    <source>
        <dbReference type="EMBL" id="GFE38585.1"/>
    </source>
</evidence>
<organism evidence="1 2">
    <name type="scientific">Streptomyces tubercidicus</name>
    <dbReference type="NCBI Taxonomy" id="47759"/>
    <lineage>
        <taxon>Bacteria</taxon>
        <taxon>Bacillati</taxon>
        <taxon>Actinomycetota</taxon>
        <taxon>Actinomycetes</taxon>
        <taxon>Kitasatosporales</taxon>
        <taxon>Streptomycetaceae</taxon>
        <taxon>Streptomyces</taxon>
    </lineage>
</organism>
<evidence type="ECO:0000313" key="2">
    <source>
        <dbReference type="Proteomes" id="UP000431826"/>
    </source>
</evidence>
<dbReference type="AlphaFoldDB" id="A0A640UVZ0"/>
<dbReference type="Proteomes" id="UP000431826">
    <property type="component" value="Unassembled WGS sequence"/>
</dbReference>
<comment type="caution">
    <text evidence="1">The sequence shown here is derived from an EMBL/GenBank/DDBJ whole genome shotgun (WGS) entry which is preliminary data.</text>
</comment>
<name>A0A640UVZ0_9ACTN</name>
<reference evidence="1 2" key="1">
    <citation type="submission" date="2019-12" db="EMBL/GenBank/DDBJ databases">
        <title>Whole genome shotgun sequence of Streptomyces tubercidicus NBRC 13090.</title>
        <authorList>
            <person name="Ichikawa N."/>
            <person name="Kimura A."/>
            <person name="Kitahashi Y."/>
            <person name="Komaki H."/>
            <person name="Tamura T."/>
        </authorList>
    </citation>
    <scope>NUCLEOTIDE SEQUENCE [LARGE SCALE GENOMIC DNA]</scope>
    <source>
        <strain evidence="1 2">NBRC 13090</strain>
    </source>
</reference>
<gene>
    <name evidence="1" type="ORF">Stube_32580</name>
</gene>
<dbReference type="EMBL" id="BLIR01000001">
    <property type="protein sequence ID" value="GFE38585.1"/>
    <property type="molecule type" value="Genomic_DNA"/>
</dbReference>
<proteinExistence type="predicted"/>